<evidence type="ECO:0000256" key="1">
    <source>
        <dbReference type="SAM" id="MobiDB-lite"/>
    </source>
</evidence>
<dbReference type="Pfam" id="PF12802">
    <property type="entry name" value="MarR_2"/>
    <property type="match status" value="1"/>
</dbReference>
<comment type="caution">
    <text evidence="3">The sequence shown here is derived from an EMBL/GenBank/DDBJ whole genome shotgun (WGS) entry which is preliminary data.</text>
</comment>
<proteinExistence type="predicted"/>
<dbReference type="Gene3D" id="1.10.10.10">
    <property type="entry name" value="Winged helix-like DNA-binding domain superfamily/Winged helix DNA-binding domain"/>
    <property type="match status" value="1"/>
</dbReference>
<dbReference type="Proteomes" id="UP000702209">
    <property type="component" value="Unassembled WGS sequence"/>
</dbReference>
<dbReference type="PROSITE" id="PS50995">
    <property type="entry name" value="HTH_MARR_2"/>
    <property type="match status" value="1"/>
</dbReference>
<reference evidence="3 4" key="1">
    <citation type="submission" date="2020-10" db="EMBL/GenBank/DDBJ databases">
        <title>Identification of Nocardia species via Next-generation sequencing and recognition of intraspecies genetic diversity.</title>
        <authorList>
            <person name="Li P."/>
            <person name="Li P."/>
            <person name="Lu B."/>
        </authorList>
    </citation>
    <scope>NUCLEOTIDE SEQUENCE [LARGE SCALE GENOMIC DNA]</scope>
    <source>
        <strain evidence="3 4">BJ06-0157</strain>
    </source>
</reference>
<evidence type="ECO:0000313" key="3">
    <source>
        <dbReference type="EMBL" id="MBF6301971.1"/>
    </source>
</evidence>
<dbReference type="SMART" id="SM00347">
    <property type="entry name" value="HTH_MARR"/>
    <property type="match status" value="1"/>
</dbReference>
<dbReference type="InterPro" id="IPR000835">
    <property type="entry name" value="HTH_MarR-typ"/>
</dbReference>
<sequence>MARDPYRLIGRIQQVAHSFRKWSDRMLAEAADVTTAQSGILAVIADDPGCSQRYVARRLRLGESALVAAVGRLVDAGLVERRISENDPRAAALFLTPHGAETAARAQQVFEVINDLVLDALGEDGRVRFAELLDALDQVVSAPERRVDAKAGNGGNERRLHRGYAGASDPAAQRVTEASAGSR</sequence>
<evidence type="ECO:0000259" key="2">
    <source>
        <dbReference type="PROSITE" id="PS50995"/>
    </source>
</evidence>
<feature type="region of interest" description="Disordered" evidence="1">
    <location>
        <begin position="147"/>
        <end position="183"/>
    </location>
</feature>
<dbReference type="PANTHER" id="PTHR33164:SF57">
    <property type="entry name" value="MARR-FAMILY TRANSCRIPTIONAL REGULATOR"/>
    <property type="match status" value="1"/>
</dbReference>
<dbReference type="InterPro" id="IPR036388">
    <property type="entry name" value="WH-like_DNA-bd_sf"/>
</dbReference>
<keyword evidence="4" id="KW-1185">Reference proteome</keyword>
<feature type="domain" description="HTH marR-type" evidence="2">
    <location>
        <begin position="5"/>
        <end position="141"/>
    </location>
</feature>
<protein>
    <submittedName>
        <fullName evidence="3">Winged helix-turn-helix transcriptional regulator</fullName>
    </submittedName>
</protein>
<organism evidence="3 4">
    <name type="scientific">Nocardia amamiensis</name>
    <dbReference type="NCBI Taxonomy" id="404578"/>
    <lineage>
        <taxon>Bacteria</taxon>
        <taxon>Bacillati</taxon>
        <taxon>Actinomycetota</taxon>
        <taxon>Actinomycetes</taxon>
        <taxon>Mycobacteriales</taxon>
        <taxon>Nocardiaceae</taxon>
        <taxon>Nocardia</taxon>
    </lineage>
</organism>
<dbReference type="RefSeq" id="WP_195133176.1">
    <property type="nucleotide sequence ID" value="NZ_JADLQX010000035.1"/>
</dbReference>
<evidence type="ECO:0000313" key="4">
    <source>
        <dbReference type="Proteomes" id="UP000702209"/>
    </source>
</evidence>
<gene>
    <name evidence="3" type="ORF">IU459_31150</name>
</gene>
<accession>A0ABS0CZG4</accession>
<dbReference type="PANTHER" id="PTHR33164">
    <property type="entry name" value="TRANSCRIPTIONAL REGULATOR, MARR FAMILY"/>
    <property type="match status" value="1"/>
</dbReference>
<dbReference type="SUPFAM" id="SSF46785">
    <property type="entry name" value="Winged helix' DNA-binding domain"/>
    <property type="match status" value="1"/>
</dbReference>
<dbReference type="EMBL" id="JADLQX010000035">
    <property type="protein sequence ID" value="MBF6301971.1"/>
    <property type="molecule type" value="Genomic_DNA"/>
</dbReference>
<dbReference type="InterPro" id="IPR039422">
    <property type="entry name" value="MarR/SlyA-like"/>
</dbReference>
<name>A0ABS0CZG4_9NOCA</name>
<dbReference type="InterPro" id="IPR036390">
    <property type="entry name" value="WH_DNA-bd_sf"/>
</dbReference>